<dbReference type="STRING" id="946333.A4W93_05795"/>
<dbReference type="Proteomes" id="UP000193427">
    <property type="component" value="Chromosome"/>
</dbReference>
<dbReference type="GO" id="GO:0046872">
    <property type="term" value="F:metal ion binding"/>
    <property type="evidence" value="ECO:0007669"/>
    <property type="project" value="UniProtKB-KW"/>
</dbReference>
<evidence type="ECO:0000313" key="3">
    <source>
        <dbReference type="EMBL" id="ARN19462.1"/>
    </source>
</evidence>
<reference evidence="3 4" key="1">
    <citation type="submission" date="2016-04" db="EMBL/GenBank/DDBJ databases">
        <title>Complete genome sequence of natural rubber-degrading, novel Gram-negative bacterium, Rhizobacter gummiphilus strain NS21.</title>
        <authorList>
            <person name="Tabata M."/>
            <person name="Kasai D."/>
            <person name="Fukuda M."/>
        </authorList>
    </citation>
    <scope>NUCLEOTIDE SEQUENCE [LARGE SCALE GENOMIC DNA]</scope>
    <source>
        <strain evidence="3 4">NS21</strain>
    </source>
</reference>
<organism evidence="3 4">
    <name type="scientific">Piscinibacter gummiphilus</name>
    <dbReference type="NCBI Taxonomy" id="946333"/>
    <lineage>
        <taxon>Bacteria</taxon>
        <taxon>Pseudomonadati</taxon>
        <taxon>Pseudomonadota</taxon>
        <taxon>Betaproteobacteria</taxon>
        <taxon>Burkholderiales</taxon>
        <taxon>Sphaerotilaceae</taxon>
        <taxon>Piscinibacter</taxon>
    </lineage>
</organism>
<protein>
    <submittedName>
        <fullName evidence="3">Uncharacterized protein</fullName>
    </submittedName>
</protein>
<proteinExistence type="predicted"/>
<gene>
    <name evidence="3" type="ORF">A4W93_05795</name>
</gene>
<keyword evidence="2" id="KW-0106">Calcium</keyword>
<keyword evidence="4" id="KW-1185">Reference proteome</keyword>
<dbReference type="InterPro" id="IPR008707">
    <property type="entry name" value="B-propeller_PilY1"/>
</dbReference>
<dbReference type="Pfam" id="PF05567">
    <property type="entry name" value="T4P_PilY1"/>
    <property type="match status" value="1"/>
</dbReference>
<evidence type="ECO:0000313" key="4">
    <source>
        <dbReference type="Proteomes" id="UP000193427"/>
    </source>
</evidence>
<evidence type="ECO:0000256" key="2">
    <source>
        <dbReference type="ARBA" id="ARBA00022837"/>
    </source>
</evidence>
<accession>A0A1W6L5G7</accession>
<dbReference type="EMBL" id="CP015118">
    <property type="protein sequence ID" value="ARN19462.1"/>
    <property type="molecule type" value="Genomic_DNA"/>
</dbReference>
<name>A0A1W6L5G7_9BURK</name>
<dbReference type="KEGG" id="rgu:A4W93_05795"/>
<keyword evidence="1" id="KW-0479">Metal-binding</keyword>
<sequence length="1315" mass="143039">MLTEAVTPAYAFVNQLPGIYTTPPEVNVMFTLDDSGSMRSDAIPDYRPYPTNTFWDGVPRTVRSTYGQENTNTIRHYWPNMWGTNISGNASDYLSYTYYKNDETNEGKVGRYMRSAEGNPLYYNPRVTYLAWPTYANDKVRMGNATTTAVRINVDRPDGGNNTLDITAQRGSGNNKYWPATWYVYKGSTPLAFGSPAAQTNNIASNFDRFEITTTSAGFRRYASRTDCTGAIYVPTATSPVQTGCTRDQELQNFANWLQYYRNRRLMAKGGVSAAFALQGEALRVGYGQINTDGTKVRGVEKFTGTSRQRFFELLYTNASGNGGTPLREALYDVGEYFRQPEPWYDNPPTVSTNEYSCRRSFHILSTDGFWNSGAASGDAANNNDSFMAGNSLMETPPNPRKENIRYKFGDAEPTDPNDALAGRFTVKPFTDGRANTLSDVAAYYWRTDLRDTSPNRVVPSQRDPAFWQHVSTFTVGLGISGSGDVTVSGSKVVPSNSTATWAQPFLGQPWLSSQELRDQLIAQKVNVTWTAPSDDNAATGDDLIHASMVGRGRYFSASNPTDLANGLAAALAEVADQPLDLAAVATDSPRVTANGRVYQSTFSPAGWYGRLYSFQQAADGTVNNKPTSGSAVNTSQVWEASNKMPAHADRKIYTATRQTTNPVVEFKWDAKTDVTQLTAAQKTALGSADVLNYLRGDASKEVQNGGGMRNRVRYQVGSVTGGVLGDIVNGSPIKGPDAGGGYEFLPTSPAQASYKAFRSGTKLDTMRKTIFVAANDGMLHGFNTDTGIERFAYVPAAVYTVPRSTVGGLSENKLNLLSDKNYEHRFTVDGPPNVADAYYNNDWHTVLVGSNGAGARGIFAIDVTNPDPLSTPDSTIGRMGVSNFLWEYSEADDKDMGFVLSYPHVVRLRNGQWAAIFGNGYDSENGQAKLYMIEIGTRKVHSFAVGAKDSSNGLSQPNFIVNAQREVMAIYAGDLKGNLWKFDVSSTDETRWGVAFNNNPLITVTNAAGNVQPIAVMPEIVEHPSKVGAMILFGTGKLFEPNDTTDVDANNVNSKTQSFYGIWDNSNIGGTEGTRVQLTATNRNTLLTGTQSPLYTGSQRLYETSPNSPDWAQNKRGWYLDLRTKGERANLTPQVIEKMVIMVANLPKTSDPCENGGQSAIYFLDPVTGGPAPYAPFDSNGDGQINTNDTANVLLNGGGILSQPVAQLVSTTANTPVNNEVTSAPTDFDRGQVSRLSGGVQMDKSLSETITWECVNGQPVISNKLIITAAQSDTSLINLGLGSTGKTCPPETPEEPEEPPPTSSPGRISWRQLQ</sequence>
<evidence type="ECO:0000256" key="1">
    <source>
        <dbReference type="ARBA" id="ARBA00022723"/>
    </source>
</evidence>